<keyword evidence="2" id="KW-1185">Reference proteome</keyword>
<accession>A0ACB8WB93</accession>
<name>A0ACB8WB93_9TELE</name>
<dbReference type="EMBL" id="CM041542">
    <property type="protein sequence ID" value="KAI3364935.1"/>
    <property type="molecule type" value="Genomic_DNA"/>
</dbReference>
<sequence length="281" mass="31903">MKACVTDRTPIDADAASPGSQHFDDCREIYTYVWTPAVEAFFLLHVIMRWLLAGYCGFALLNILVANNNDLQIKQQPFFYGTTTGQSVTIVCHASKLVTVDWYKAPKYNSEESERKKTQPEERIVIYDRNLTKGAHFRIDNLRVDDSGVYFCKINNKWGPGTEVQVARPFNRSKAQNRTNTKDGLIILQALLLAACIGALVLRKRNLVGYKHFTHKSITRPGSDNLYLWAFGAWYEKRDSIYEEPETDHIYEGLAIETCGGGLYEELSVYAQAEGAEAPWE</sequence>
<protein>
    <submittedName>
        <fullName evidence="1">Uncharacterized protein</fullName>
    </submittedName>
</protein>
<organism evidence="1 2">
    <name type="scientific">Scortum barcoo</name>
    <name type="common">barcoo grunter</name>
    <dbReference type="NCBI Taxonomy" id="214431"/>
    <lineage>
        <taxon>Eukaryota</taxon>
        <taxon>Metazoa</taxon>
        <taxon>Chordata</taxon>
        <taxon>Craniata</taxon>
        <taxon>Vertebrata</taxon>
        <taxon>Euteleostomi</taxon>
        <taxon>Actinopterygii</taxon>
        <taxon>Neopterygii</taxon>
        <taxon>Teleostei</taxon>
        <taxon>Neoteleostei</taxon>
        <taxon>Acanthomorphata</taxon>
        <taxon>Eupercaria</taxon>
        <taxon>Centrarchiformes</taxon>
        <taxon>Terapontoidei</taxon>
        <taxon>Terapontidae</taxon>
        <taxon>Scortum</taxon>
    </lineage>
</organism>
<gene>
    <name evidence="1" type="ORF">L3Q82_001115</name>
</gene>
<comment type="caution">
    <text evidence="1">The sequence shown here is derived from an EMBL/GenBank/DDBJ whole genome shotgun (WGS) entry which is preliminary data.</text>
</comment>
<proteinExistence type="predicted"/>
<reference evidence="1" key="1">
    <citation type="submission" date="2022-04" db="EMBL/GenBank/DDBJ databases">
        <title>Jade perch genome.</title>
        <authorList>
            <person name="Chao B."/>
        </authorList>
    </citation>
    <scope>NUCLEOTIDE SEQUENCE</scope>
    <source>
        <strain evidence="1">CB-2022</strain>
    </source>
</reference>
<evidence type="ECO:0000313" key="2">
    <source>
        <dbReference type="Proteomes" id="UP000831701"/>
    </source>
</evidence>
<dbReference type="Proteomes" id="UP000831701">
    <property type="component" value="Chromosome 12"/>
</dbReference>
<evidence type="ECO:0000313" key="1">
    <source>
        <dbReference type="EMBL" id="KAI3364935.1"/>
    </source>
</evidence>